<dbReference type="EMBL" id="FNVO01000004">
    <property type="protein sequence ID" value="SEG23326.1"/>
    <property type="molecule type" value="Genomic_DNA"/>
</dbReference>
<keyword evidence="1" id="KW-1133">Transmembrane helix</keyword>
<evidence type="ECO:0000313" key="2">
    <source>
        <dbReference type="EMBL" id="SEG23326.1"/>
    </source>
</evidence>
<feature type="transmembrane region" description="Helical" evidence="1">
    <location>
        <begin position="31"/>
        <end position="50"/>
    </location>
</feature>
<proteinExistence type="predicted"/>
<evidence type="ECO:0000313" key="3">
    <source>
        <dbReference type="Proteomes" id="UP000236723"/>
    </source>
</evidence>
<sequence length="256" mass="26460">MVLLVLNAVASGLPPAYTVLRWIGLPWDRHYAVVLGAAMAVMALTFGLCLERAARLGTTPFLGGWGAAMVALAVGHMVTIAPYLNGLSVPVQLVGAAAVGALEGLLFGWVAGMVVKWAVVLSSAPETGSAARPDRPAQRALTPFLLITGVLLVAPVILGAVSWVMLSPDAAIPEDCGATVCVAESDAIMVPLVLAGAALVPLWAIAAFALGMRRLDHRFRQRGPVGQALAALSIAGSMALPMYLLTMFGGLFTPPM</sequence>
<reference evidence="3" key="1">
    <citation type="submission" date="2016-10" db="EMBL/GenBank/DDBJ databases">
        <authorList>
            <person name="Varghese N."/>
            <person name="Submissions S."/>
        </authorList>
    </citation>
    <scope>NUCLEOTIDE SEQUENCE [LARGE SCALE GENOMIC DNA]</scope>
    <source>
        <strain evidence="3">DSM 43163</strain>
    </source>
</reference>
<gene>
    <name evidence="2" type="ORF">SAMN04489712_1048</name>
</gene>
<dbReference type="AlphaFoldDB" id="A0A1H5YIX6"/>
<accession>A0A1H5YIX6</accession>
<feature type="transmembrane region" description="Helical" evidence="1">
    <location>
        <begin position="96"/>
        <end position="119"/>
    </location>
</feature>
<evidence type="ECO:0000256" key="1">
    <source>
        <dbReference type="SAM" id="Phobius"/>
    </source>
</evidence>
<keyword evidence="3" id="KW-1185">Reference proteome</keyword>
<dbReference type="Proteomes" id="UP000236723">
    <property type="component" value="Unassembled WGS sequence"/>
</dbReference>
<organism evidence="2 3">
    <name type="scientific">Thermomonospora echinospora</name>
    <dbReference type="NCBI Taxonomy" id="1992"/>
    <lineage>
        <taxon>Bacteria</taxon>
        <taxon>Bacillati</taxon>
        <taxon>Actinomycetota</taxon>
        <taxon>Actinomycetes</taxon>
        <taxon>Streptosporangiales</taxon>
        <taxon>Thermomonosporaceae</taxon>
        <taxon>Thermomonospora</taxon>
    </lineage>
</organism>
<name>A0A1H5YIX6_9ACTN</name>
<feature type="transmembrane region" description="Helical" evidence="1">
    <location>
        <begin position="188"/>
        <end position="210"/>
    </location>
</feature>
<feature type="transmembrane region" description="Helical" evidence="1">
    <location>
        <begin position="62"/>
        <end position="84"/>
    </location>
</feature>
<protein>
    <submittedName>
        <fullName evidence="2">Uncharacterized protein</fullName>
    </submittedName>
</protein>
<keyword evidence="1" id="KW-0472">Membrane</keyword>
<feature type="transmembrane region" description="Helical" evidence="1">
    <location>
        <begin position="230"/>
        <end position="252"/>
    </location>
</feature>
<keyword evidence="1" id="KW-0812">Transmembrane</keyword>
<feature type="transmembrane region" description="Helical" evidence="1">
    <location>
        <begin position="140"/>
        <end position="165"/>
    </location>
</feature>